<evidence type="ECO:0000313" key="3">
    <source>
        <dbReference type="EMBL" id="VDO33628.1"/>
    </source>
</evidence>
<accession>A0A183FAY0</accession>
<proteinExistence type="predicted"/>
<comment type="subcellular location">
    <subcellularLocation>
        <location evidence="1">Nucleus</location>
    </subcellularLocation>
</comment>
<evidence type="ECO:0000313" key="4">
    <source>
        <dbReference type="Proteomes" id="UP000050761"/>
    </source>
</evidence>
<reference evidence="3 4" key="1">
    <citation type="submission" date="2018-11" db="EMBL/GenBank/DDBJ databases">
        <authorList>
            <consortium name="Pathogen Informatics"/>
        </authorList>
    </citation>
    <scope>NUCLEOTIDE SEQUENCE [LARGE SCALE GENOMIC DNA]</scope>
</reference>
<dbReference type="InterPro" id="IPR009057">
    <property type="entry name" value="Homeodomain-like_sf"/>
</dbReference>
<accession>A0A3P7XVH6</accession>
<dbReference type="WBParaSite" id="HPBE_0000332201-mRNA-1">
    <property type="protein sequence ID" value="HPBE_0000332201-mRNA-1"/>
    <property type="gene ID" value="HPBE_0000332201"/>
</dbReference>
<dbReference type="OrthoDB" id="5823189at2759"/>
<evidence type="ECO:0000259" key="2">
    <source>
        <dbReference type="Pfam" id="PF11427"/>
    </source>
</evidence>
<dbReference type="EMBL" id="UZAH01008030">
    <property type="protein sequence ID" value="VDO33628.1"/>
    <property type="molecule type" value="Genomic_DNA"/>
</dbReference>
<gene>
    <name evidence="3" type="ORF">HPBE_LOCUS3323</name>
</gene>
<evidence type="ECO:0000313" key="5">
    <source>
        <dbReference type="WBParaSite" id="HPBE_0000332201-mRNA-1"/>
    </source>
</evidence>
<dbReference type="Pfam" id="PF11427">
    <property type="entry name" value="HTH_Tnp_Tc3_1"/>
    <property type="match status" value="1"/>
</dbReference>
<keyword evidence="4" id="KW-1185">Reference proteome</keyword>
<sequence length="96" mass="10886">MAKGPKLSTCEKAQVAALHASGVSNRKIAAQLRWSFNGINCYLKDTEAYKQTAGRPRKLSAREERLLRTASNSTPSAENFRRHLDLLCRNERYYEA</sequence>
<dbReference type="SUPFAM" id="SSF46689">
    <property type="entry name" value="Homeodomain-like"/>
    <property type="match status" value="1"/>
</dbReference>
<dbReference type="AlphaFoldDB" id="A0A183FAY0"/>
<protein>
    <submittedName>
        <fullName evidence="5">HTH_Tnp_Tc3_1 domain-containing protein</fullName>
    </submittedName>
</protein>
<dbReference type="Gene3D" id="1.10.10.60">
    <property type="entry name" value="Homeodomain-like"/>
    <property type="match status" value="1"/>
</dbReference>
<dbReference type="InterPro" id="IPR025898">
    <property type="entry name" value="Tc3_transposase_DNA-bd_dom"/>
</dbReference>
<organism evidence="4 5">
    <name type="scientific">Heligmosomoides polygyrus</name>
    <name type="common">Parasitic roundworm</name>
    <dbReference type="NCBI Taxonomy" id="6339"/>
    <lineage>
        <taxon>Eukaryota</taxon>
        <taxon>Metazoa</taxon>
        <taxon>Ecdysozoa</taxon>
        <taxon>Nematoda</taxon>
        <taxon>Chromadorea</taxon>
        <taxon>Rhabditida</taxon>
        <taxon>Rhabditina</taxon>
        <taxon>Rhabditomorpha</taxon>
        <taxon>Strongyloidea</taxon>
        <taxon>Heligmosomidae</taxon>
        <taxon>Heligmosomoides</taxon>
    </lineage>
</organism>
<dbReference type="GO" id="GO:0005634">
    <property type="term" value="C:nucleus"/>
    <property type="evidence" value="ECO:0007669"/>
    <property type="project" value="UniProtKB-SubCell"/>
</dbReference>
<feature type="domain" description="Tc3 transposase DNA binding" evidence="2">
    <location>
        <begin position="4"/>
        <end position="49"/>
    </location>
</feature>
<name>A0A183FAY0_HELPZ</name>
<dbReference type="Proteomes" id="UP000050761">
    <property type="component" value="Unassembled WGS sequence"/>
</dbReference>
<evidence type="ECO:0000256" key="1">
    <source>
        <dbReference type="ARBA" id="ARBA00004123"/>
    </source>
</evidence>
<reference evidence="5" key="2">
    <citation type="submission" date="2019-09" db="UniProtKB">
        <authorList>
            <consortium name="WormBaseParasite"/>
        </authorList>
    </citation>
    <scope>IDENTIFICATION</scope>
</reference>
<dbReference type="GO" id="GO:0003677">
    <property type="term" value="F:DNA binding"/>
    <property type="evidence" value="ECO:0007669"/>
    <property type="project" value="InterPro"/>
</dbReference>